<dbReference type="STRING" id="137246.A0A401SVA1"/>
<keyword evidence="3" id="KW-0479">Metal-binding</keyword>
<keyword evidence="5 12" id="KW-0863">Zinc-finger</keyword>
<keyword evidence="11" id="KW-0539">Nucleus</keyword>
<evidence type="ECO:0000256" key="11">
    <source>
        <dbReference type="ARBA" id="ARBA00023242"/>
    </source>
</evidence>
<feature type="domain" description="C2H2-type" evidence="14">
    <location>
        <begin position="181"/>
        <end position="210"/>
    </location>
</feature>
<evidence type="ECO:0000256" key="1">
    <source>
        <dbReference type="ARBA" id="ARBA00004123"/>
    </source>
</evidence>
<evidence type="ECO:0000256" key="13">
    <source>
        <dbReference type="SAM" id="MobiDB-lite"/>
    </source>
</evidence>
<evidence type="ECO:0000259" key="14">
    <source>
        <dbReference type="PROSITE" id="PS50157"/>
    </source>
</evidence>
<keyword evidence="8" id="KW-0238">DNA-binding</keyword>
<comment type="similarity">
    <text evidence="2">Belongs to the krueppel C2H2-type zinc-finger protein family.</text>
</comment>
<feature type="domain" description="C2H2-type" evidence="14">
    <location>
        <begin position="271"/>
        <end position="300"/>
    </location>
</feature>
<name>A0A401SVA1_CHIPU</name>
<dbReference type="PANTHER" id="PTHR14003:SF24">
    <property type="entry name" value="ZINC FINGER PROTEIN 410"/>
    <property type="match status" value="1"/>
</dbReference>
<organism evidence="15 16">
    <name type="scientific">Chiloscyllium punctatum</name>
    <name type="common">Brownbanded bambooshark</name>
    <name type="synonym">Hemiscyllium punctatum</name>
    <dbReference type="NCBI Taxonomy" id="137246"/>
    <lineage>
        <taxon>Eukaryota</taxon>
        <taxon>Metazoa</taxon>
        <taxon>Chordata</taxon>
        <taxon>Craniata</taxon>
        <taxon>Vertebrata</taxon>
        <taxon>Chondrichthyes</taxon>
        <taxon>Elasmobranchii</taxon>
        <taxon>Galeomorphii</taxon>
        <taxon>Galeoidea</taxon>
        <taxon>Orectolobiformes</taxon>
        <taxon>Hemiscylliidae</taxon>
        <taxon>Chiloscyllium</taxon>
    </lineage>
</organism>
<dbReference type="PROSITE" id="PS50157">
    <property type="entry name" value="ZINC_FINGER_C2H2_2"/>
    <property type="match status" value="5"/>
</dbReference>
<feature type="domain" description="C2H2-type" evidence="14">
    <location>
        <begin position="301"/>
        <end position="329"/>
    </location>
</feature>
<dbReference type="GO" id="GO:0005667">
    <property type="term" value="C:transcription regulator complex"/>
    <property type="evidence" value="ECO:0007669"/>
    <property type="project" value="TreeGrafter"/>
</dbReference>
<evidence type="ECO:0000313" key="15">
    <source>
        <dbReference type="EMBL" id="GCC34325.1"/>
    </source>
</evidence>
<feature type="compositionally biased region" description="Polar residues" evidence="13">
    <location>
        <begin position="112"/>
        <end position="121"/>
    </location>
</feature>
<dbReference type="FunFam" id="3.30.160.60:FF:001156">
    <property type="entry name" value="Zinc finger protein 407"/>
    <property type="match status" value="1"/>
</dbReference>
<feature type="domain" description="C2H2-type" evidence="14">
    <location>
        <begin position="211"/>
        <end position="240"/>
    </location>
</feature>
<dbReference type="SUPFAM" id="SSF57667">
    <property type="entry name" value="beta-beta-alpha zinc fingers"/>
    <property type="match status" value="2"/>
</dbReference>
<evidence type="ECO:0000256" key="2">
    <source>
        <dbReference type="ARBA" id="ARBA00006991"/>
    </source>
</evidence>
<dbReference type="PROSITE" id="PS00028">
    <property type="entry name" value="ZINC_FINGER_C2H2_1"/>
    <property type="match status" value="5"/>
</dbReference>
<feature type="domain" description="C2H2-type" evidence="14">
    <location>
        <begin position="241"/>
        <end position="270"/>
    </location>
</feature>
<evidence type="ECO:0000256" key="3">
    <source>
        <dbReference type="ARBA" id="ARBA00022723"/>
    </source>
</evidence>
<evidence type="ECO:0000313" key="16">
    <source>
        <dbReference type="Proteomes" id="UP000287033"/>
    </source>
</evidence>
<dbReference type="GO" id="GO:0000978">
    <property type="term" value="F:RNA polymerase II cis-regulatory region sequence-specific DNA binding"/>
    <property type="evidence" value="ECO:0007669"/>
    <property type="project" value="TreeGrafter"/>
</dbReference>
<comment type="caution">
    <text evidence="15">The sequence shown here is derived from an EMBL/GenBank/DDBJ whole genome shotgun (WGS) entry which is preliminary data.</text>
</comment>
<dbReference type="InterPro" id="IPR013087">
    <property type="entry name" value="Znf_C2H2_type"/>
</dbReference>
<sequence>MDERGHLKISKVCQCKVASPKKSPSYIIEKSEIESMLSDELESKPELLVQFVQNTFIPLGKGFEEPEQSAGQCLPPSKGSDDTLDNQAPVSGEPSASDPGLPIQAEGPDARSVTTANESVDGSTPWYLRVQELAHDSLVAATRAELVKDSKEPTNDSKASSCKEDLTPELQHIAPRSEKTLKCCYGGCSRTFLWHAHLKYHLKTHKNDRSFTCPKEGCGKSFYVLQRLKVHMRTHNGEKPYICPEADCAKKFTTAGNLKNHMRIHTGEKPFVCEAGSCGRCFTEYSSLRKHMVVHSGEKPYCCSICNKTFSQSGSRNVHLRKYHNVLVPVSDQEEAREAIPLADTGAAKEPEVPAGLPVATATMAMPTGLEAQPLVLPPSILGAEEEVLPENSPSVTGTATTASVVVLPQPHHLVTIATAGHSYEEVVTVIIQ</sequence>
<dbReference type="FunFam" id="3.30.160.60:FF:000071">
    <property type="entry name" value="Putative zinc finger protein 143"/>
    <property type="match status" value="1"/>
</dbReference>
<dbReference type="GO" id="GO:0000981">
    <property type="term" value="F:DNA-binding transcription factor activity, RNA polymerase II-specific"/>
    <property type="evidence" value="ECO:0007669"/>
    <property type="project" value="TreeGrafter"/>
</dbReference>
<dbReference type="AlphaFoldDB" id="A0A401SVA1"/>
<dbReference type="OMA" id="RCFTEYS"/>
<dbReference type="FunFam" id="3.30.160.60:FF:000462">
    <property type="entry name" value="Zinc finger protein 410"/>
    <property type="match status" value="1"/>
</dbReference>
<evidence type="ECO:0000256" key="10">
    <source>
        <dbReference type="ARBA" id="ARBA00023163"/>
    </source>
</evidence>
<keyword evidence="16" id="KW-1185">Reference proteome</keyword>
<dbReference type="GO" id="GO:0045893">
    <property type="term" value="P:positive regulation of DNA-templated transcription"/>
    <property type="evidence" value="ECO:0007669"/>
    <property type="project" value="UniProtKB-ARBA"/>
</dbReference>
<dbReference type="SMART" id="SM00355">
    <property type="entry name" value="ZnF_C2H2"/>
    <property type="match status" value="5"/>
</dbReference>
<dbReference type="Proteomes" id="UP000287033">
    <property type="component" value="Unassembled WGS sequence"/>
</dbReference>
<dbReference type="InterPro" id="IPR036236">
    <property type="entry name" value="Znf_C2H2_sf"/>
</dbReference>
<dbReference type="OrthoDB" id="5977959at2759"/>
<gene>
    <name evidence="15" type="ORF">chiPu_0012798</name>
</gene>
<evidence type="ECO:0000256" key="12">
    <source>
        <dbReference type="PROSITE-ProRule" id="PRU00042"/>
    </source>
</evidence>
<evidence type="ECO:0000256" key="7">
    <source>
        <dbReference type="ARBA" id="ARBA00023015"/>
    </source>
</evidence>
<proteinExistence type="inferred from homology"/>
<evidence type="ECO:0000256" key="9">
    <source>
        <dbReference type="ARBA" id="ARBA00023159"/>
    </source>
</evidence>
<protein>
    <recommendedName>
        <fullName evidence="14">C2H2-type domain-containing protein</fullName>
    </recommendedName>
</protein>
<evidence type="ECO:0000256" key="4">
    <source>
        <dbReference type="ARBA" id="ARBA00022737"/>
    </source>
</evidence>
<dbReference type="GO" id="GO:0008270">
    <property type="term" value="F:zinc ion binding"/>
    <property type="evidence" value="ECO:0007669"/>
    <property type="project" value="UniProtKB-KW"/>
</dbReference>
<dbReference type="Pfam" id="PF00096">
    <property type="entry name" value="zf-C2H2"/>
    <property type="match status" value="4"/>
</dbReference>
<evidence type="ECO:0000256" key="5">
    <source>
        <dbReference type="ARBA" id="ARBA00022771"/>
    </source>
</evidence>
<evidence type="ECO:0000256" key="8">
    <source>
        <dbReference type="ARBA" id="ARBA00023125"/>
    </source>
</evidence>
<dbReference type="EMBL" id="BEZZ01000588">
    <property type="protein sequence ID" value="GCC34325.1"/>
    <property type="molecule type" value="Genomic_DNA"/>
</dbReference>
<dbReference type="FunFam" id="3.30.160.60:FF:000221">
    <property type="entry name" value="Zinc finger protein 410"/>
    <property type="match status" value="1"/>
</dbReference>
<comment type="subcellular location">
    <subcellularLocation>
        <location evidence="1">Nucleus</location>
    </subcellularLocation>
</comment>
<accession>A0A401SVA1</accession>
<keyword evidence="10" id="KW-0804">Transcription</keyword>
<reference evidence="15 16" key="1">
    <citation type="journal article" date="2018" name="Nat. Ecol. Evol.">
        <title>Shark genomes provide insights into elasmobranch evolution and the origin of vertebrates.</title>
        <authorList>
            <person name="Hara Y"/>
            <person name="Yamaguchi K"/>
            <person name="Onimaru K"/>
            <person name="Kadota M"/>
            <person name="Koyanagi M"/>
            <person name="Keeley SD"/>
            <person name="Tatsumi K"/>
            <person name="Tanaka K"/>
            <person name="Motone F"/>
            <person name="Kageyama Y"/>
            <person name="Nozu R"/>
            <person name="Adachi N"/>
            <person name="Nishimura O"/>
            <person name="Nakagawa R"/>
            <person name="Tanegashima C"/>
            <person name="Kiyatake I"/>
            <person name="Matsumoto R"/>
            <person name="Murakumo K"/>
            <person name="Nishida K"/>
            <person name="Terakita A"/>
            <person name="Kuratani S"/>
            <person name="Sato K"/>
            <person name="Hyodo S Kuraku.S."/>
        </authorList>
    </citation>
    <scope>NUCLEOTIDE SEQUENCE [LARGE SCALE GENOMIC DNA]</scope>
</reference>
<keyword evidence="4" id="KW-0677">Repeat</keyword>
<keyword evidence="7" id="KW-0805">Transcription regulation</keyword>
<keyword evidence="9" id="KW-0010">Activator</keyword>
<dbReference type="PANTHER" id="PTHR14003">
    <property type="entry name" value="TRANSCRIPTIONAL REPRESSOR PROTEIN YY"/>
    <property type="match status" value="1"/>
</dbReference>
<dbReference type="GO" id="GO:0031519">
    <property type="term" value="C:PcG protein complex"/>
    <property type="evidence" value="ECO:0007669"/>
    <property type="project" value="TreeGrafter"/>
</dbReference>
<evidence type="ECO:0000256" key="6">
    <source>
        <dbReference type="ARBA" id="ARBA00022833"/>
    </source>
</evidence>
<dbReference type="GO" id="GO:0000785">
    <property type="term" value="C:chromatin"/>
    <property type="evidence" value="ECO:0007669"/>
    <property type="project" value="TreeGrafter"/>
</dbReference>
<dbReference type="Gene3D" id="3.30.160.60">
    <property type="entry name" value="Classic Zinc Finger"/>
    <property type="match status" value="4"/>
</dbReference>
<feature type="region of interest" description="Disordered" evidence="13">
    <location>
        <begin position="62"/>
        <end position="121"/>
    </location>
</feature>
<keyword evidence="6" id="KW-0862">Zinc</keyword>